<dbReference type="PANTHER" id="PTHR12452:SF0">
    <property type="entry name" value="THIOREDOXIN DOMAIN-CONTAINING PROTEIN 17"/>
    <property type="match status" value="1"/>
</dbReference>
<evidence type="ECO:0000256" key="1">
    <source>
        <dbReference type="ARBA" id="ARBA00008987"/>
    </source>
</evidence>
<organism evidence="5 6">
    <name type="scientific">Saccoglossus kowalevskii</name>
    <name type="common">Acorn worm</name>
    <dbReference type="NCBI Taxonomy" id="10224"/>
    <lineage>
        <taxon>Eukaryota</taxon>
        <taxon>Metazoa</taxon>
        <taxon>Hemichordata</taxon>
        <taxon>Enteropneusta</taxon>
        <taxon>Harrimaniidae</taxon>
        <taxon>Saccoglossus</taxon>
    </lineage>
</organism>
<evidence type="ECO:0000256" key="2">
    <source>
        <dbReference type="ARBA" id="ARBA00016949"/>
    </source>
</evidence>
<dbReference type="RefSeq" id="XP_006819824.1">
    <property type="nucleotide sequence ID" value="XM_006819761.1"/>
</dbReference>
<dbReference type="Pfam" id="PF06110">
    <property type="entry name" value="TXD17-like_Trx"/>
    <property type="match status" value="1"/>
</dbReference>
<protein>
    <recommendedName>
        <fullName evidence="2">Thioredoxin domain-containing protein 17</fullName>
    </recommendedName>
</protein>
<sequence length="159" mass="17779">MPRGRGRSKTNRGGRKSQRNRRTPARFQNVETIDVTDSPPQESSARNGDPTVLVQSTNPPSDVITVSRSELADLVRSLQQQGNSAPVVEKALSLAPEGSTVIYCGVGNRDFWKDQSNDFRKHPQFKVTGVPTLLQIGTPKRLVEEQLMKEDLLQMFFEE</sequence>
<feature type="region of interest" description="Disordered" evidence="3">
    <location>
        <begin position="1"/>
        <end position="63"/>
    </location>
</feature>
<name>A0ABM0MII3_SACKO</name>
<dbReference type="SUPFAM" id="SSF52833">
    <property type="entry name" value="Thioredoxin-like"/>
    <property type="match status" value="1"/>
</dbReference>
<evidence type="ECO:0000256" key="3">
    <source>
        <dbReference type="SAM" id="MobiDB-lite"/>
    </source>
</evidence>
<dbReference type="PANTHER" id="PTHR12452">
    <property type="entry name" value="42-9-9 PROTEIN-RELATED"/>
    <property type="match status" value="1"/>
</dbReference>
<feature type="compositionally biased region" description="Polar residues" evidence="3">
    <location>
        <begin position="53"/>
        <end position="63"/>
    </location>
</feature>
<comment type="similarity">
    <text evidence="1">Belongs to the thioredoxin family.</text>
</comment>
<dbReference type="InterPro" id="IPR045108">
    <property type="entry name" value="TXNDC17-like"/>
</dbReference>
<evidence type="ECO:0000259" key="4">
    <source>
        <dbReference type="Pfam" id="PF06110"/>
    </source>
</evidence>
<reference evidence="6" key="1">
    <citation type="submission" date="2025-08" db="UniProtKB">
        <authorList>
            <consortium name="RefSeq"/>
        </authorList>
    </citation>
    <scope>IDENTIFICATION</scope>
    <source>
        <tissue evidence="6">Testes</tissue>
    </source>
</reference>
<proteinExistence type="inferred from homology"/>
<evidence type="ECO:0000313" key="5">
    <source>
        <dbReference type="Proteomes" id="UP000694865"/>
    </source>
</evidence>
<feature type="domain" description="Thioredoxin" evidence="4">
    <location>
        <begin position="85"/>
        <end position="159"/>
    </location>
</feature>
<accession>A0ABM0MII3</accession>
<dbReference type="Proteomes" id="UP000694865">
    <property type="component" value="Unplaced"/>
</dbReference>
<feature type="compositionally biased region" description="Basic residues" evidence="3">
    <location>
        <begin position="1"/>
        <end position="24"/>
    </location>
</feature>
<dbReference type="GeneID" id="102809271"/>
<dbReference type="InterPro" id="IPR036249">
    <property type="entry name" value="Thioredoxin-like_sf"/>
</dbReference>
<gene>
    <name evidence="6" type="primary">LOC102809271</name>
</gene>
<keyword evidence="5" id="KW-1185">Reference proteome</keyword>
<evidence type="ECO:0000313" key="6">
    <source>
        <dbReference type="RefSeq" id="XP_006819824.1"/>
    </source>
</evidence>
<dbReference type="Gene3D" id="3.40.30.10">
    <property type="entry name" value="Glutaredoxin"/>
    <property type="match status" value="1"/>
</dbReference>
<dbReference type="InterPro" id="IPR010357">
    <property type="entry name" value="TXNDC17_dom"/>
</dbReference>